<dbReference type="Gene3D" id="3.40.830.10">
    <property type="entry name" value="LigB-like"/>
    <property type="match status" value="1"/>
</dbReference>
<protein>
    <submittedName>
        <fullName evidence="2">Uncharacterized protein</fullName>
    </submittedName>
</protein>
<evidence type="ECO:0000313" key="3">
    <source>
        <dbReference type="Proteomes" id="UP001161017"/>
    </source>
</evidence>
<proteinExistence type="inferred from homology"/>
<keyword evidence="3" id="KW-1185">Reference proteome</keyword>
<dbReference type="PANTHER" id="PTHR11060">
    <property type="entry name" value="PROTEIN MEMO1"/>
    <property type="match status" value="1"/>
</dbReference>
<sequence>MSTRAASHAGSWYSASATTLSDELKEWLQGVGPSIEGVGEVPQPGARVIIAPHAGYAYSGPAAAWAYRSLDLSQAKRVFLLGPSHHKYLTGCALSKHVKYATPLGNLQLDLDTTSELRSTGKFDDMSTSTDEAEHSLEMHLPYIYHMLSKSFQSQSLPPLIPILVGSTSAATEKAYGSLLSSYLTDPSNVFVVSSDFCHWGSRFSYTYYVPDSAKHVKDGRSLGKREAPEDPPIFQSIARVDKAAMQAVESGKHDEFLTNLRDTGNTVCGRHPIGVIMAAIEELKQQGKLDQGRGLFRFVRYERSGEVEEARDSSVSYASAFAVLGE</sequence>
<evidence type="ECO:0000256" key="1">
    <source>
        <dbReference type="ARBA" id="ARBA00006315"/>
    </source>
</evidence>
<dbReference type="PANTHER" id="PTHR11060:SF0">
    <property type="entry name" value="PROTEIN MEMO1"/>
    <property type="match status" value="1"/>
</dbReference>
<dbReference type="CDD" id="cd07361">
    <property type="entry name" value="MEMO_like"/>
    <property type="match status" value="1"/>
</dbReference>
<gene>
    <name evidence="2" type="ORF">OHK93_002122</name>
</gene>
<dbReference type="EMBL" id="JAPUFD010000013">
    <property type="protein sequence ID" value="MDI1490917.1"/>
    <property type="molecule type" value="Genomic_DNA"/>
</dbReference>
<evidence type="ECO:0000313" key="2">
    <source>
        <dbReference type="EMBL" id="MDI1490917.1"/>
    </source>
</evidence>
<dbReference type="AlphaFoldDB" id="A0AA43QQX5"/>
<accession>A0AA43QQX5</accession>
<comment type="caution">
    <text evidence="2">The sequence shown here is derived from an EMBL/GenBank/DDBJ whole genome shotgun (WGS) entry which is preliminary data.</text>
</comment>
<dbReference type="NCBIfam" id="TIGR04336">
    <property type="entry name" value="AmmeMemoSam_B"/>
    <property type="match status" value="1"/>
</dbReference>
<dbReference type="InterPro" id="IPR002737">
    <property type="entry name" value="MEMO1_fam"/>
</dbReference>
<comment type="similarity">
    <text evidence="1">Belongs to the MEMO1 family.</text>
</comment>
<reference evidence="2" key="1">
    <citation type="journal article" date="2023" name="Genome Biol. Evol.">
        <title>First Whole Genome Sequence and Flow Cytometry Genome Size Data for the Lichen-Forming Fungus Ramalina farinacea (Ascomycota).</title>
        <authorList>
            <person name="Llewellyn T."/>
            <person name="Mian S."/>
            <person name="Hill R."/>
            <person name="Leitch I.J."/>
            <person name="Gaya E."/>
        </authorList>
    </citation>
    <scope>NUCLEOTIDE SEQUENCE</scope>
    <source>
        <strain evidence="2">LIQ254RAFAR</strain>
    </source>
</reference>
<name>A0AA43QQX5_9LECA</name>
<dbReference type="Pfam" id="PF01875">
    <property type="entry name" value="Memo"/>
    <property type="match status" value="1"/>
</dbReference>
<organism evidence="2 3">
    <name type="scientific">Ramalina farinacea</name>
    <dbReference type="NCBI Taxonomy" id="258253"/>
    <lineage>
        <taxon>Eukaryota</taxon>
        <taxon>Fungi</taxon>
        <taxon>Dikarya</taxon>
        <taxon>Ascomycota</taxon>
        <taxon>Pezizomycotina</taxon>
        <taxon>Lecanoromycetes</taxon>
        <taxon>OSLEUM clade</taxon>
        <taxon>Lecanoromycetidae</taxon>
        <taxon>Lecanorales</taxon>
        <taxon>Lecanorineae</taxon>
        <taxon>Ramalinaceae</taxon>
        <taxon>Ramalina</taxon>
    </lineage>
</organism>
<dbReference type="HAMAP" id="MF_00055">
    <property type="entry name" value="MEMO1"/>
    <property type="match status" value="1"/>
</dbReference>
<dbReference type="Proteomes" id="UP001161017">
    <property type="component" value="Unassembled WGS sequence"/>
</dbReference>